<proteinExistence type="predicted"/>
<name>A0A0A0KGE7_CUCSA</name>
<reference evidence="1 2" key="4">
    <citation type="journal article" date="2011" name="BMC Genomics">
        <title>RNA-Seq improves annotation of protein-coding genes in the cucumber genome.</title>
        <authorList>
            <person name="Li Z."/>
            <person name="Zhang Z."/>
            <person name="Yan P."/>
            <person name="Huang S."/>
            <person name="Fei Z."/>
            <person name="Lin K."/>
        </authorList>
    </citation>
    <scope>NUCLEOTIDE SEQUENCE [LARGE SCALE GENOMIC DNA]</scope>
    <source>
        <strain evidence="2">cv. 9930</strain>
    </source>
</reference>
<sequence length="107" mass="12017">MKSPGFDTPPIDTICLISSLDCLASSTSLTSSPKYLFPAAILIDMLNVSSEIDDCISTFENPYIEFLDSFFSNLSTSSFRVPANLLRRDAEKISMAPIRRRFRQWSP</sequence>
<dbReference type="Proteomes" id="UP000029981">
    <property type="component" value="Chromosome 6"/>
</dbReference>
<accession>A0A0A0KGE7</accession>
<evidence type="ECO:0000313" key="2">
    <source>
        <dbReference type="Proteomes" id="UP000029981"/>
    </source>
</evidence>
<organism evidence="1 2">
    <name type="scientific">Cucumis sativus</name>
    <name type="common">Cucumber</name>
    <dbReference type="NCBI Taxonomy" id="3659"/>
    <lineage>
        <taxon>Eukaryota</taxon>
        <taxon>Viridiplantae</taxon>
        <taxon>Streptophyta</taxon>
        <taxon>Embryophyta</taxon>
        <taxon>Tracheophyta</taxon>
        <taxon>Spermatophyta</taxon>
        <taxon>Magnoliopsida</taxon>
        <taxon>eudicotyledons</taxon>
        <taxon>Gunneridae</taxon>
        <taxon>Pentapetalae</taxon>
        <taxon>rosids</taxon>
        <taxon>fabids</taxon>
        <taxon>Cucurbitales</taxon>
        <taxon>Cucurbitaceae</taxon>
        <taxon>Benincaseae</taxon>
        <taxon>Cucumis</taxon>
    </lineage>
</organism>
<protein>
    <submittedName>
        <fullName evidence="1">Uncharacterized protein</fullName>
    </submittedName>
</protein>
<dbReference type="Gramene" id="KGN48563">
    <property type="protein sequence ID" value="KGN48563"/>
    <property type="gene ID" value="Csa_6G492235"/>
</dbReference>
<reference evidence="1 2" key="1">
    <citation type="journal article" date="2009" name="Nat. Genet.">
        <title>The genome of the cucumber, Cucumis sativus L.</title>
        <authorList>
            <person name="Huang S."/>
            <person name="Li R."/>
            <person name="Zhang Z."/>
            <person name="Li L."/>
            <person name="Gu X."/>
            <person name="Fan W."/>
            <person name="Lucas W.J."/>
            <person name="Wang X."/>
            <person name="Xie B."/>
            <person name="Ni P."/>
            <person name="Ren Y."/>
            <person name="Zhu H."/>
            <person name="Li J."/>
            <person name="Lin K."/>
            <person name="Jin W."/>
            <person name="Fei Z."/>
            <person name="Li G."/>
            <person name="Staub J."/>
            <person name="Kilian A."/>
            <person name="van der Vossen E.A."/>
            <person name="Wu Y."/>
            <person name="Guo J."/>
            <person name="He J."/>
            <person name="Jia Z."/>
            <person name="Ren Y."/>
            <person name="Tian G."/>
            <person name="Lu Y."/>
            <person name="Ruan J."/>
            <person name="Qian W."/>
            <person name="Wang M."/>
            <person name="Huang Q."/>
            <person name="Li B."/>
            <person name="Xuan Z."/>
            <person name="Cao J."/>
            <person name="Asan"/>
            <person name="Wu Z."/>
            <person name="Zhang J."/>
            <person name="Cai Q."/>
            <person name="Bai Y."/>
            <person name="Zhao B."/>
            <person name="Han Y."/>
            <person name="Li Y."/>
            <person name="Li X."/>
            <person name="Wang S."/>
            <person name="Shi Q."/>
            <person name="Liu S."/>
            <person name="Cho W.K."/>
            <person name="Kim J.Y."/>
            <person name="Xu Y."/>
            <person name="Heller-Uszynska K."/>
            <person name="Miao H."/>
            <person name="Cheng Z."/>
            <person name="Zhang S."/>
            <person name="Wu J."/>
            <person name="Yang Y."/>
            <person name="Kang H."/>
            <person name="Li M."/>
            <person name="Liang H."/>
            <person name="Ren X."/>
            <person name="Shi Z."/>
            <person name="Wen M."/>
            <person name="Jian M."/>
            <person name="Yang H."/>
            <person name="Zhang G."/>
            <person name="Yang Z."/>
            <person name="Chen R."/>
            <person name="Liu S."/>
            <person name="Li J."/>
            <person name="Ma L."/>
            <person name="Liu H."/>
            <person name="Zhou Y."/>
            <person name="Zhao J."/>
            <person name="Fang X."/>
            <person name="Li G."/>
            <person name="Fang L."/>
            <person name="Li Y."/>
            <person name="Liu D."/>
            <person name="Zheng H."/>
            <person name="Zhang Y."/>
            <person name="Qin N."/>
            <person name="Li Z."/>
            <person name="Yang G."/>
            <person name="Yang S."/>
            <person name="Bolund L."/>
            <person name="Kristiansen K."/>
            <person name="Zheng H."/>
            <person name="Li S."/>
            <person name="Zhang X."/>
            <person name="Yang H."/>
            <person name="Wang J."/>
            <person name="Sun R."/>
            <person name="Zhang B."/>
            <person name="Jiang S."/>
            <person name="Wang J."/>
            <person name="Du Y."/>
            <person name="Li S."/>
        </authorList>
    </citation>
    <scope>NUCLEOTIDE SEQUENCE [LARGE SCALE GENOMIC DNA]</scope>
    <source>
        <strain evidence="2">cv. 9930</strain>
    </source>
</reference>
<gene>
    <name evidence="1" type="ORF">Csa_6G492235</name>
</gene>
<reference evidence="1 2" key="2">
    <citation type="journal article" date="2009" name="PLoS ONE">
        <title>An integrated genetic and cytogenetic map of the cucumber genome.</title>
        <authorList>
            <person name="Ren Y."/>
            <person name="Zhang Z."/>
            <person name="Liu J."/>
            <person name="Staub J.E."/>
            <person name="Han Y."/>
            <person name="Cheng Z."/>
            <person name="Li X."/>
            <person name="Lu J."/>
            <person name="Miao H."/>
            <person name="Kang H."/>
            <person name="Xie B."/>
            <person name="Gu X."/>
            <person name="Wang X."/>
            <person name="Du Y."/>
            <person name="Jin W."/>
            <person name="Huang S."/>
        </authorList>
    </citation>
    <scope>NUCLEOTIDE SEQUENCE [LARGE SCALE GENOMIC DNA]</scope>
    <source>
        <strain evidence="2">cv. 9930</strain>
    </source>
</reference>
<evidence type="ECO:0000313" key="1">
    <source>
        <dbReference type="EMBL" id="KGN48563.1"/>
    </source>
</evidence>
<dbReference type="AlphaFoldDB" id="A0A0A0KGE7"/>
<reference evidence="1 2" key="3">
    <citation type="journal article" date="2010" name="BMC Genomics">
        <title>Transcriptome sequencing and comparative analysis of cucumber flowers with different sex types.</title>
        <authorList>
            <person name="Guo S."/>
            <person name="Zheng Y."/>
            <person name="Joung J.G."/>
            <person name="Liu S."/>
            <person name="Zhang Z."/>
            <person name="Crasta O.R."/>
            <person name="Sobral B.W."/>
            <person name="Xu Y."/>
            <person name="Huang S."/>
            <person name="Fei Z."/>
        </authorList>
    </citation>
    <scope>NUCLEOTIDE SEQUENCE [LARGE SCALE GENOMIC DNA]</scope>
    <source>
        <strain evidence="2">cv. 9930</strain>
    </source>
</reference>
<dbReference type="EMBL" id="CM002927">
    <property type="protein sequence ID" value="KGN48563.1"/>
    <property type="molecule type" value="Genomic_DNA"/>
</dbReference>
<keyword evidence="2" id="KW-1185">Reference proteome</keyword>